<feature type="region of interest" description="Disordered" evidence="1">
    <location>
        <begin position="289"/>
        <end position="341"/>
    </location>
</feature>
<feature type="compositionally biased region" description="Low complexity" evidence="1">
    <location>
        <begin position="84"/>
        <end position="101"/>
    </location>
</feature>
<dbReference type="Proteomes" id="UP000813461">
    <property type="component" value="Unassembled WGS sequence"/>
</dbReference>
<name>A0A8K0QVU7_9PLEO</name>
<protein>
    <submittedName>
        <fullName evidence="2">Uncharacterized protein</fullName>
    </submittedName>
</protein>
<feature type="compositionally biased region" description="Low complexity" evidence="1">
    <location>
        <begin position="66"/>
        <end position="75"/>
    </location>
</feature>
<gene>
    <name evidence="2" type="ORF">FB567DRAFT_583755</name>
</gene>
<reference evidence="2" key="1">
    <citation type="journal article" date="2021" name="Nat. Commun.">
        <title>Genetic determinants of endophytism in the Arabidopsis root mycobiome.</title>
        <authorList>
            <person name="Mesny F."/>
            <person name="Miyauchi S."/>
            <person name="Thiergart T."/>
            <person name="Pickel B."/>
            <person name="Atanasova L."/>
            <person name="Karlsson M."/>
            <person name="Huettel B."/>
            <person name="Barry K.W."/>
            <person name="Haridas S."/>
            <person name="Chen C."/>
            <person name="Bauer D."/>
            <person name="Andreopoulos W."/>
            <person name="Pangilinan J."/>
            <person name="LaButti K."/>
            <person name="Riley R."/>
            <person name="Lipzen A."/>
            <person name="Clum A."/>
            <person name="Drula E."/>
            <person name="Henrissat B."/>
            <person name="Kohler A."/>
            <person name="Grigoriev I.V."/>
            <person name="Martin F.M."/>
            <person name="Hacquard S."/>
        </authorList>
    </citation>
    <scope>NUCLEOTIDE SEQUENCE</scope>
    <source>
        <strain evidence="2">MPI-SDFR-AT-0120</strain>
    </source>
</reference>
<sequence length="402" mass="45436">MFQMYPKATRVVMIALMREPGGPRCPITSLWILQSSARAFPRVRRQMYSDMPSRAHPGGQKRRRSSTSSRSVSRGRTLKRRRQMSSNSSSSSPAAARSPSPRAKRFRYGAQSRYAVVENLGMGNITSTPLAANFETIPEDIPWDLRTRFQRRNIIGARHVEFAHDQKWEFGDKFTFSSEGPVSTKAFRPYIIWEVEPDYLVCWIYRTNSRRGLNVPHIRTGDRYKYLGLSNVGDEIGNHTRFRPLGSRLAPELVKLKLIYGYCMYGDLEPESGLGLNLAALRQAQAQLPPVRPGYERPSRAAVTRNARQSSSTNWFSGNDSPDEQEDTAMQDDGERDSGLDQRVHGLRFDTAGGAVRFTYNAASSQDEDVAKRTGMFCFETRGGDVYFTYNAAPRAEEGEET</sequence>
<accession>A0A8K0QVU7</accession>
<comment type="caution">
    <text evidence="2">The sequence shown here is derived from an EMBL/GenBank/DDBJ whole genome shotgun (WGS) entry which is preliminary data.</text>
</comment>
<organism evidence="2 3">
    <name type="scientific">Paraphoma chrysanthemicola</name>
    <dbReference type="NCBI Taxonomy" id="798071"/>
    <lineage>
        <taxon>Eukaryota</taxon>
        <taxon>Fungi</taxon>
        <taxon>Dikarya</taxon>
        <taxon>Ascomycota</taxon>
        <taxon>Pezizomycotina</taxon>
        <taxon>Dothideomycetes</taxon>
        <taxon>Pleosporomycetidae</taxon>
        <taxon>Pleosporales</taxon>
        <taxon>Pleosporineae</taxon>
        <taxon>Phaeosphaeriaceae</taxon>
        <taxon>Paraphoma</taxon>
    </lineage>
</organism>
<evidence type="ECO:0000313" key="3">
    <source>
        <dbReference type="Proteomes" id="UP000813461"/>
    </source>
</evidence>
<dbReference type="AlphaFoldDB" id="A0A8K0QVU7"/>
<evidence type="ECO:0000256" key="1">
    <source>
        <dbReference type="SAM" id="MobiDB-lite"/>
    </source>
</evidence>
<feature type="compositionally biased region" description="Polar residues" evidence="1">
    <location>
        <begin position="306"/>
        <end position="320"/>
    </location>
</feature>
<keyword evidence="3" id="KW-1185">Reference proteome</keyword>
<dbReference type="EMBL" id="JAGMVJ010000021">
    <property type="protein sequence ID" value="KAH7074197.1"/>
    <property type="molecule type" value="Genomic_DNA"/>
</dbReference>
<feature type="compositionally biased region" description="Acidic residues" evidence="1">
    <location>
        <begin position="321"/>
        <end position="335"/>
    </location>
</feature>
<proteinExistence type="predicted"/>
<feature type="region of interest" description="Disordered" evidence="1">
    <location>
        <begin position="49"/>
        <end position="104"/>
    </location>
</feature>
<evidence type="ECO:0000313" key="2">
    <source>
        <dbReference type="EMBL" id="KAH7074197.1"/>
    </source>
</evidence>